<reference evidence="10 11" key="1">
    <citation type="submission" date="2015-09" db="EMBL/GenBank/DDBJ databases">
        <title>Genome sequence of Acetobacterium wieringae DSM 1911.</title>
        <authorList>
            <person name="Poehlein A."/>
            <person name="Bengelsdorf F.R."/>
            <person name="Schiel-Bengelsdorf B."/>
            <person name="Duerre P."/>
            <person name="Daniel R."/>
        </authorList>
    </citation>
    <scope>NUCLEOTIDE SEQUENCE [LARGE SCALE GENOMIC DNA]</scope>
    <source>
        <strain evidence="10 11">DSM 1911</strain>
    </source>
</reference>
<evidence type="ECO:0000256" key="3">
    <source>
        <dbReference type="ARBA" id="ARBA00022692"/>
    </source>
</evidence>
<evidence type="ECO:0000256" key="2">
    <source>
        <dbReference type="ARBA" id="ARBA00022475"/>
    </source>
</evidence>
<evidence type="ECO:0000259" key="8">
    <source>
        <dbReference type="PROSITE" id="PS50885"/>
    </source>
</evidence>
<dbReference type="InterPro" id="IPR029787">
    <property type="entry name" value="Nucleotide_cyclase"/>
</dbReference>
<dbReference type="Pfam" id="PF00990">
    <property type="entry name" value="GGDEF"/>
    <property type="match status" value="1"/>
</dbReference>
<dbReference type="InterPro" id="IPR035919">
    <property type="entry name" value="EAL_sf"/>
</dbReference>
<dbReference type="RefSeq" id="WP_070371311.1">
    <property type="nucleotide sequence ID" value="NZ_LKEU01000030.1"/>
</dbReference>
<keyword evidence="2" id="KW-1003">Cell membrane</keyword>
<dbReference type="Pfam" id="PF02743">
    <property type="entry name" value="dCache_1"/>
    <property type="match status" value="1"/>
</dbReference>
<keyword evidence="5 6" id="KW-0472">Membrane</keyword>
<evidence type="ECO:0000313" key="10">
    <source>
        <dbReference type="EMBL" id="OFV70529.1"/>
    </source>
</evidence>
<organism evidence="10 11">
    <name type="scientific">Acetobacterium wieringae</name>
    <dbReference type="NCBI Taxonomy" id="52694"/>
    <lineage>
        <taxon>Bacteria</taxon>
        <taxon>Bacillati</taxon>
        <taxon>Bacillota</taxon>
        <taxon>Clostridia</taxon>
        <taxon>Eubacteriales</taxon>
        <taxon>Eubacteriaceae</taxon>
        <taxon>Acetobacterium</taxon>
    </lineage>
</organism>
<feature type="domain" description="HAMP" evidence="8">
    <location>
        <begin position="299"/>
        <end position="351"/>
    </location>
</feature>
<dbReference type="PANTHER" id="PTHR44757">
    <property type="entry name" value="DIGUANYLATE CYCLASE DGCP"/>
    <property type="match status" value="1"/>
</dbReference>
<evidence type="ECO:0000256" key="5">
    <source>
        <dbReference type="ARBA" id="ARBA00023136"/>
    </source>
</evidence>
<accession>A0A1F2PGS6</accession>
<dbReference type="SMART" id="SM00304">
    <property type="entry name" value="HAMP"/>
    <property type="match status" value="1"/>
</dbReference>
<dbReference type="CDD" id="cd06225">
    <property type="entry name" value="HAMP"/>
    <property type="match status" value="1"/>
</dbReference>
<dbReference type="CDD" id="cd01949">
    <property type="entry name" value="GGDEF"/>
    <property type="match status" value="1"/>
</dbReference>
<dbReference type="InterPro" id="IPR052155">
    <property type="entry name" value="Biofilm_reg_signaling"/>
</dbReference>
<dbReference type="Gene3D" id="3.20.20.450">
    <property type="entry name" value="EAL domain"/>
    <property type="match status" value="1"/>
</dbReference>
<evidence type="ECO:0000256" key="4">
    <source>
        <dbReference type="ARBA" id="ARBA00022989"/>
    </source>
</evidence>
<comment type="caution">
    <text evidence="10">The sequence shown here is derived from an EMBL/GenBank/DDBJ whole genome shotgun (WGS) entry which is preliminary data.</text>
</comment>
<dbReference type="PROSITE" id="PS50887">
    <property type="entry name" value="GGDEF"/>
    <property type="match status" value="1"/>
</dbReference>
<dbReference type="Gene3D" id="3.30.70.270">
    <property type="match status" value="1"/>
</dbReference>
<dbReference type="PANTHER" id="PTHR44757:SF2">
    <property type="entry name" value="BIOFILM ARCHITECTURE MAINTENANCE PROTEIN MBAA"/>
    <property type="match status" value="1"/>
</dbReference>
<dbReference type="SUPFAM" id="SSF55073">
    <property type="entry name" value="Nucleotide cyclase"/>
    <property type="match status" value="1"/>
</dbReference>
<dbReference type="CDD" id="cd01948">
    <property type="entry name" value="EAL"/>
    <property type="match status" value="1"/>
</dbReference>
<dbReference type="InterPro" id="IPR029151">
    <property type="entry name" value="Sensor-like_sf"/>
</dbReference>
<keyword evidence="3 6" id="KW-0812">Transmembrane</keyword>
<dbReference type="STRING" id="52694.ACWI_20080"/>
<evidence type="ECO:0000259" key="9">
    <source>
        <dbReference type="PROSITE" id="PS50887"/>
    </source>
</evidence>
<dbReference type="InterPro" id="IPR043128">
    <property type="entry name" value="Rev_trsase/Diguanyl_cyclase"/>
</dbReference>
<comment type="subcellular location">
    <subcellularLocation>
        <location evidence="1">Cell membrane</location>
        <topology evidence="1">Multi-pass membrane protein</topology>
    </subcellularLocation>
</comment>
<dbReference type="InterPro" id="IPR000160">
    <property type="entry name" value="GGDEF_dom"/>
</dbReference>
<protein>
    <submittedName>
        <fullName evidence="10">Phytochrome-like protein cph2</fullName>
    </submittedName>
</protein>
<feature type="domain" description="EAL" evidence="7">
    <location>
        <begin position="527"/>
        <end position="781"/>
    </location>
</feature>
<evidence type="ECO:0000259" key="7">
    <source>
        <dbReference type="PROSITE" id="PS50883"/>
    </source>
</evidence>
<dbReference type="InterPro" id="IPR001633">
    <property type="entry name" value="EAL_dom"/>
</dbReference>
<sequence length="789" mass="89190">MKRIKKLRDFILINNMLSIIIPLILVGVLATPIIYDYLRKDMDQKNTMIAATIAQRMADFMDDSFQELEQINDLLDDGTLKDETTIQRYLNGMLENSDSIEGFEILDGQGIVKNTAPQNANILGANRTGQPFFTEPKATGKPFVSSSFISQQTGQPTITIAIPHGDGVLVAYLNLEEISMLSGNHIRTFGDTVTVAITDGNGVFISHPDITKVFQREIEANYQAIHPEAKTGDQIHAFTYEGKTAMVSHADVINADWHVFVYESYDSIYGALRSFVGMMLLFTLLLVLLSRFVARLVFKDINHSFGELNRQTKEIAAGDYHPIDTDNRFDEFDQLTTNFNGMVASVKERDDALKVLAYYDPQTRLPNAAYLTEQLSQLIQNNEGKIAVICFDIHNFKRINDTYGPSFGDKILEMMGARLLALNCAHGFVARINGSNFIRVLTELEQADDALVEIERLQGVLNHAMTYHENNVYLRFHVGIAIYPDDALDVEELLQYANTAADIAKQQGRRSQHAFFESAMKQNLIRNMTLENSMRSALKNNEFFLQYQPQIDVRNKKIRGFEALIRWDHPQLGRVSPLEFIHIAETTGMIVPIGAWVLETACRQIVAINQKMATELMISVNVSPVQLSQENFPAMVAEVLKRCKLEPSLLELEITENLFINSFEEASSIFKSLKAIGIRMSLDDFGTGYSSLAYLKNLPIDTLKIDQAFTRDLLIRKSNENLMESIIMMAHILHMDVIVEGVEELEQLDCLKIYQCDHVQGYYFSRPIDESQLEALLNQLIDAQAQDLD</sequence>
<dbReference type="Proteomes" id="UP000176244">
    <property type="component" value="Unassembled WGS sequence"/>
</dbReference>
<evidence type="ECO:0000256" key="1">
    <source>
        <dbReference type="ARBA" id="ARBA00004651"/>
    </source>
</evidence>
<dbReference type="SMART" id="SM00052">
    <property type="entry name" value="EAL"/>
    <property type="match status" value="1"/>
</dbReference>
<dbReference type="Gene3D" id="6.10.340.10">
    <property type="match status" value="1"/>
</dbReference>
<dbReference type="GO" id="GO:0007165">
    <property type="term" value="P:signal transduction"/>
    <property type="evidence" value="ECO:0007669"/>
    <property type="project" value="InterPro"/>
</dbReference>
<keyword evidence="4 6" id="KW-1133">Transmembrane helix</keyword>
<dbReference type="AlphaFoldDB" id="A0A1F2PGS6"/>
<gene>
    <name evidence="10" type="primary">cph2_6</name>
    <name evidence="10" type="ORF">ACWI_20080</name>
</gene>
<dbReference type="InterPro" id="IPR003660">
    <property type="entry name" value="HAMP_dom"/>
</dbReference>
<evidence type="ECO:0000256" key="6">
    <source>
        <dbReference type="SAM" id="Phobius"/>
    </source>
</evidence>
<evidence type="ECO:0000313" key="11">
    <source>
        <dbReference type="Proteomes" id="UP000176244"/>
    </source>
</evidence>
<dbReference type="NCBIfam" id="TIGR00254">
    <property type="entry name" value="GGDEF"/>
    <property type="match status" value="1"/>
</dbReference>
<dbReference type="EMBL" id="LKEU01000030">
    <property type="protein sequence ID" value="OFV70529.1"/>
    <property type="molecule type" value="Genomic_DNA"/>
</dbReference>
<dbReference type="Gene3D" id="3.30.450.20">
    <property type="entry name" value="PAS domain"/>
    <property type="match status" value="1"/>
</dbReference>
<dbReference type="PROSITE" id="PS50883">
    <property type="entry name" value="EAL"/>
    <property type="match status" value="1"/>
</dbReference>
<dbReference type="CDD" id="cd18773">
    <property type="entry name" value="PDC1_HK_sensor"/>
    <property type="match status" value="1"/>
</dbReference>
<dbReference type="SUPFAM" id="SSF141868">
    <property type="entry name" value="EAL domain-like"/>
    <property type="match status" value="1"/>
</dbReference>
<dbReference type="OrthoDB" id="9762141at2"/>
<name>A0A1F2PGS6_9FIRM</name>
<dbReference type="SMART" id="SM00267">
    <property type="entry name" value="GGDEF"/>
    <property type="match status" value="1"/>
</dbReference>
<dbReference type="Pfam" id="PF00563">
    <property type="entry name" value="EAL"/>
    <property type="match status" value="1"/>
</dbReference>
<dbReference type="PROSITE" id="PS50885">
    <property type="entry name" value="HAMP"/>
    <property type="match status" value="1"/>
</dbReference>
<feature type="transmembrane region" description="Helical" evidence="6">
    <location>
        <begin position="12"/>
        <end position="35"/>
    </location>
</feature>
<dbReference type="SUPFAM" id="SSF103190">
    <property type="entry name" value="Sensory domain-like"/>
    <property type="match status" value="1"/>
</dbReference>
<dbReference type="GO" id="GO:0005886">
    <property type="term" value="C:plasma membrane"/>
    <property type="evidence" value="ECO:0007669"/>
    <property type="project" value="UniProtKB-SubCell"/>
</dbReference>
<feature type="domain" description="GGDEF" evidence="9">
    <location>
        <begin position="384"/>
        <end position="517"/>
    </location>
</feature>
<dbReference type="InterPro" id="IPR033479">
    <property type="entry name" value="dCache_1"/>
</dbReference>
<proteinExistence type="predicted"/>